<keyword evidence="3" id="KW-0812">Transmembrane</keyword>
<evidence type="ECO:0000256" key="3">
    <source>
        <dbReference type="SAM" id="Phobius"/>
    </source>
</evidence>
<gene>
    <name evidence="4" type="ORF">HYH03_013344</name>
</gene>
<feature type="compositionally biased region" description="Low complexity" evidence="2">
    <location>
        <begin position="1"/>
        <end position="26"/>
    </location>
</feature>
<keyword evidence="5" id="KW-1185">Reference proteome</keyword>
<protein>
    <submittedName>
        <fullName evidence="4">Uncharacterized protein</fullName>
    </submittedName>
</protein>
<keyword evidence="3" id="KW-1133">Transmembrane helix</keyword>
<evidence type="ECO:0000313" key="4">
    <source>
        <dbReference type="EMBL" id="KAG2488039.1"/>
    </source>
</evidence>
<feature type="region of interest" description="Disordered" evidence="2">
    <location>
        <begin position="1"/>
        <end position="83"/>
    </location>
</feature>
<accession>A0A835XQV0</accession>
<keyword evidence="3" id="KW-0472">Membrane</keyword>
<keyword evidence="1" id="KW-0175">Coiled coil</keyword>
<feature type="region of interest" description="Disordered" evidence="2">
    <location>
        <begin position="114"/>
        <end position="135"/>
    </location>
</feature>
<sequence length="197" mass="19977">MSLTLLAPRLLAPTPRRPLRPAAAAAPLPPARRGPRGGREQHQAVRCLPAGSEAQQSDADVPVSAASGAGEPEPSPGTPQEGGVRRLAELIARELGPRLTEELAQACAPFAASPYGEHSTADAGSAPTAEPTGDHSAASLLTARLEAAEARVEAAEAQAAAAEVAAAEARKLAEALGFWVLLNGVAVAGVVFILWGP</sequence>
<organism evidence="4 5">
    <name type="scientific">Edaphochlamys debaryana</name>
    <dbReference type="NCBI Taxonomy" id="47281"/>
    <lineage>
        <taxon>Eukaryota</taxon>
        <taxon>Viridiplantae</taxon>
        <taxon>Chlorophyta</taxon>
        <taxon>core chlorophytes</taxon>
        <taxon>Chlorophyceae</taxon>
        <taxon>CS clade</taxon>
        <taxon>Chlamydomonadales</taxon>
        <taxon>Chlamydomonadales incertae sedis</taxon>
        <taxon>Edaphochlamys</taxon>
    </lineage>
</organism>
<comment type="caution">
    <text evidence="4">The sequence shown here is derived from an EMBL/GenBank/DDBJ whole genome shotgun (WGS) entry which is preliminary data.</text>
</comment>
<feature type="transmembrane region" description="Helical" evidence="3">
    <location>
        <begin position="176"/>
        <end position="195"/>
    </location>
</feature>
<dbReference type="Proteomes" id="UP000612055">
    <property type="component" value="Unassembled WGS sequence"/>
</dbReference>
<proteinExistence type="predicted"/>
<evidence type="ECO:0000256" key="2">
    <source>
        <dbReference type="SAM" id="MobiDB-lite"/>
    </source>
</evidence>
<evidence type="ECO:0000313" key="5">
    <source>
        <dbReference type="Proteomes" id="UP000612055"/>
    </source>
</evidence>
<dbReference type="AlphaFoldDB" id="A0A835XQV0"/>
<feature type="coiled-coil region" evidence="1">
    <location>
        <begin position="138"/>
        <end position="172"/>
    </location>
</feature>
<dbReference type="EMBL" id="JAEHOE010000088">
    <property type="protein sequence ID" value="KAG2488039.1"/>
    <property type="molecule type" value="Genomic_DNA"/>
</dbReference>
<evidence type="ECO:0000256" key="1">
    <source>
        <dbReference type="SAM" id="Coils"/>
    </source>
</evidence>
<reference evidence="4" key="1">
    <citation type="journal article" date="2020" name="bioRxiv">
        <title>Comparative genomics of Chlamydomonas.</title>
        <authorList>
            <person name="Craig R.J."/>
            <person name="Hasan A.R."/>
            <person name="Ness R.W."/>
            <person name="Keightley P.D."/>
        </authorList>
    </citation>
    <scope>NUCLEOTIDE SEQUENCE</scope>
    <source>
        <strain evidence="4">CCAP 11/70</strain>
    </source>
</reference>
<name>A0A835XQV0_9CHLO</name>